<keyword evidence="2" id="KW-1185">Reference proteome</keyword>
<evidence type="ECO:0000313" key="1">
    <source>
        <dbReference type="EMBL" id="KAJ6792682.1"/>
    </source>
</evidence>
<dbReference type="Proteomes" id="UP001140949">
    <property type="component" value="Unassembled WGS sequence"/>
</dbReference>
<accession>A0AAX6DLJ2</accession>
<proteinExistence type="predicted"/>
<dbReference type="AlphaFoldDB" id="A0AAX6DLJ2"/>
<name>A0AAX6DLJ2_IRIPA</name>
<reference evidence="1" key="2">
    <citation type="submission" date="2023-04" db="EMBL/GenBank/DDBJ databases">
        <authorList>
            <person name="Bruccoleri R.E."/>
            <person name="Oakeley E.J."/>
            <person name="Faust A.-M."/>
            <person name="Dessus-Babus S."/>
            <person name="Altorfer M."/>
            <person name="Burckhardt D."/>
            <person name="Oertli M."/>
            <person name="Naumann U."/>
            <person name="Petersen F."/>
            <person name="Wong J."/>
        </authorList>
    </citation>
    <scope>NUCLEOTIDE SEQUENCE</scope>
    <source>
        <strain evidence="1">GSM-AAB239-AS_SAM_17_03QT</strain>
        <tissue evidence="1">Leaf</tissue>
    </source>
</reference>
<dbReference type="EMBL" id="JANAVB010043419">
    <property type="protein sequence ID" value="KAJ6792682.1"/>
    <property type="molecule type" value="Genomic_DNA"/>
</dbReference>
<reference evidence="1" key="1">
    <citation type="journal article" date="2023" name="GigaByte">
        <title>Genome assembly of the bearded iris, Iris pallida Lam.</title>
        <authorList>
            <person name="Bruccoleri R.E."/>
            <person name="Oakeley E.J."/>
            <person name="Faust A.M.E."/>
            <person name="Altorfer M."/>
            <person name="Dessus-Babus S."/>
            <person name="Burckhardt D."/>
            <person name="Oertli M."/>
            <person name="Naumann U."/>
            <person name="Petersen F."/>
            <person name="Wong J."/>
        </authorList>
    </citation>
    <scope>NUCLEOTIDE SEQUENCE</scope>
    <source>
        <strain evidence="1">GSM-AAB239-AS_SAM_17_03QT</strain>
    </source>
</reference>
<protein>
    <submittedName>
        <fullName evidence="1">Uncharacterized protein</fullName>
    </submittedName>
</protein>
<gene>
    <name evidence="1" type="ORF">M6B38_238865</name>
</gene>
<comment type="caution">
    <text evidence="1">The sequence shown here is derived from an EMBL/GenBank/DDBJ whole genome shotgun (WGS) entry which is preliminary data.</text>
</comment>
<organism evidence="1 2">
    <name type="scientific">Iris pallida</name>
    <name type="common">Sweet iris</name>
    <dbReference type="NCBI Taxonomy" id="29817"/>
    <lineage>
        <taxon>Eukaryota</taxon>
        <taxon>Viridiplantae</taxon>
        <taxon>Streptophyta</taxon>
        <taxon>Embryophyta</taxon>
        <taxon>Tracheophyta</taxon>
        <taxon>Spermatophyta</taxon>
        <taxon>Magnoliopsida</taxon>
        <taxon>Liliopsida</taxon>
        <taxon>Asparagales</taxon>
        <taxon>Iridaceae</taxon>
        <taxon>Iridoideae</taxon>
        <taxon>Irideae</taxon>
        <taxon>Iris</taxon>
    </lineage>
</organism>
<evidence type="ECO:0000313" key="2">
    <source>
        <dbReference type="Proteomes" id="UP001140949"/>
    </source>
</evidence>
<sequence>MHGRYGTLNIAKASASVCKSQEHGITVFGEYLRARAIPCLRARVRKASTLKENIDECPSERAMYIEH</sequence>